<dbReference type="InterPro" id="IPR016181">
    <property type="entry name" value="Acyl_CoA_acyltransferase"/>
</dbReference>
<name>A0A0D0KQ80_AGRTU</name>
<feature type="domain" description="N-acetyltransferase" evidence="1">
    <location>
        <begin position="9"/>
        <end position="172"/>
    </location>
</feature>
<dbReference type="PANTHER" id="PTHR43072:SF8">
    <property type="entry name" value="ACYLTRANSFERASE FABY-RELATED"/>
    <property type="match status" value="1"/>
</dbReference>
<proteinExistence type="predicted"/>
<organism evidence="2 3">
    <name type="scientific">Agrobacterium tumefaciens</name>
    <dbReference type="NCBI Taxonomy" id="358"/>
    <lineage>
        <taxon>Bacteria</taxon>
        <taxon>Pseudomonadati</taxon>
        <taxon>Pseudomonadota</taxon>
        <taxon>Alphaproteobacteria</taxon>
        <taxon>Hyphomicrobiales</taxon>
        <taxon>Rhizobiaceae</taxon>
        <taxon>Rhizobium/Agrobacterium group</taxon>
        <taxon>Agrobacterium</taxon>
        <taxon>Agrobacterium tumefaciens complex</taxon>
    </lineage>
</organism>
<comment type="caution">
    <text evidence="2">The sequence shown here is derived from an EMBL/GenBank/DDBJ whole genome shotgun (WGS) entry which is preliminary data.</text>
</comment>
<dbReference type="OrthoDB" id="5459937at2"/>
<evidence type="ECO:0000259" key="1">
    <source>
        <dbReference type="PROSITE" id="PS51186"/>
    </source>
</evidence>
<sequence>MPSQLKPTVTIRPGEEADLAIITEIYGHAVLHGTASFEIEPPSLETMRERRQALVAGGFPYLVAEVEGAVAGYAYAGLHRARPAYGATVEDSIYVDPERKGLGIGKALLLALIEDATARGFRQMVAVVGDSDNAASIGVHRAAGFDMVGTLKSVGWKHGRWLDIVLMQRPLGEADTTPRFKPAA</sequence>
<evidence type="ECO:0000313" key="3">
    <source>
        <dbReference type="Proteomes" id="UP000035017"/>
    </source>
</evidence>
<dbReference type="InterPro" id="IPR000182">
    <property type="entry name" value="GNAT_dom"/>
</dbReference>
<dbReference type="Proteomes" id="UP000035017">
    <property type="component" value="Unassembled WGS sequence"/>
</dbReference>
<evidence type="ECO:0000313" key="2">
    <source>
        <dbReference type="EMBL" id="KIQ01874.1"/>
    </source>
</evidence>
<dbReference type="EMBL" id="JXQV01000012">
    <property type="protein sequence ID" value="KIQ01874.1"/>
    <property type="molecule type" value="Genomic_DNA"/>
</dbReference>
<dbReference type="SUPFAM" id="SSF55729">
    <property type="entry name" value="Acyl-CoA N-acyltransferases (Nat)"/>
    <property type="match status" value="1"/>
</dbReference>
<dbReference type="AlphaFoldDB" id="A0A0D0KQ80"/>
<dbReference type="PROSITE" id="PS51186">
    <property type="entry name" value="GNAT"/>
    <property type="match status" value="1"/>
</dbReference>
<dbReference type="GO" id="GO:0016747">
    <property type="term" value="F:acyltransferase activity, transferring groups other than amino-acyl groups"/>
    <property type="evidence" value="ECO:0007669"/>
    <property type="project" value="InterPro"/>
</dbReference>
<gene>
    <name evidence="2" type="ORF">RU07_14100</name>
</gene>
<reference evidence="2 3" key="1">
    <citation type="submission" date="2014-12" db="EMBL/GenBank/DDBJ databases">
        <title>16Stimator: statistical estimation of ribosomal gene copy numbers from draft genome assemblies.</title>
        <authorList>
            <person name="Perisin M.A."/>
            <person name="Vetter M."/>
            <person name="Gilbert J.A."/>
            <person name="Bergelson J."/>
        </authorList>
    </citation>
    <scope>NUCLEOTIDE SEQUENCE [LARGE SCALE GENOMIC DNA]</scope>
    <source>
        <strain evidence="2 3">MEJ076</strain>
    </source>
</reference>
<dbReference type="PANTHER" id="PTHR43072">
    <property type="entry name" value="N-ACETYLTRANSFERASE"/>
    <property type="match status" value="1"/>
</dbReference>
<accession>A0A0D0KQ80</accession>
<dbReference type="Gene3D" id="3.40.630.30">
    <property type="match status" value="1"/>
</dbReference>
<keyword evidence="2" id="KW-0808">Transferase</keyword>
<protein>
    <submittedName>
        <fullName evidence="2">GCN5 family acetyltransferase</fullName>
    </submittedName>
</protein>
<dbReference type="CDD" id="cd04301">
    <property type="entry name" value="NAT_SF"/>
    <property type="match status" value="1"/>
</dbReference>
<dbReference type="Pfam" id="PF00583">
    <property type="entry name" value="Acetyltransf_1"/>
    <property type="match status" value="1"/>
</dbReference>